<evidence type="ECO:0008006" key="4">
    <source>
        <dbReference type="Google" id="ProtNLM"/>
    </source>
</evidence>
<dbReference type="PATRIC" id="fig|320778.3.peg.3538"/>
<proteinExistence type="predicted"/>
<dbReference type="EMBL" id="LDOU01000015">
    <property type="protein sequence ID" value="KLV08336.1"/>
    <property type="molecule type" value="Genomic_DNA"/>
</dbReference>
<name>A0A0J1H9H6_9GAMM</name>
<dbReference type="RefSeq" id="WP_047886224.1">
    <property type="nucleotide sequence ID" value="NZ_CP071326.1"/>
</dbReference>
<dbReference type="InterPro" id="IPR007298">
    <property type="entry name" value="Cu-R_lipoprotein_NlpE"/>
</dbReference>
<organism evidence="2 3">
    <name type="scientific">Photobacterium ganghwense</name>
    <dbReference type="NCBI Taxonomy" id="320778"/>
    <lineage>
        <taxon>Bacteria</taxon>
        <taxon>Pseudomonadati</taxon>
        <taxon>Pseudomonadota</taxon>
        <taxon>Gammaproteobacteria</taxon>
        <taxon>Vibrionales</taxon>
        <taxon>Vibrionaceae</taxon>
        <taxon>Photobacterium</taxon>
    </lineage>
</organism>
<evidence type="ECO:0000313" key="3">
    <source>
        <dbReference type="Proteomes" id="UP000035909"/>
    </source>
</evidence>
<dbReference type="STRING" id="320778.ABT57_16285"/>
<dbReference type="AlphaFoldDB" id="A0A0J1H9H6"/>
<sequence length="198" mass="21211">MNKTLLALVVAGFVLAGCDQKASPESAAQPASETATVVEEQAVQTEGMTQVENKAESNEAEAAQPADVMAEGEQDEMKAGESSEPVADMEHNARNSLDWAGTYTGILPCADCEGIKTELVIKDDGTFTLTEMYLGKDGGAFEHEGTFNWNTAGNTIALPGISDSAVQYFVGENQLFRLDLEGNRITGDLESHYILKKQ</sequence>
<comment type="caution">
    <text evidence="2">The sequence shown here is derived from an EMBL/GenBank/DDBJ whole genome shotgun (WGS) entry which is preliminary data.</text>
</comment>
<keyword evidence="3" id="KW-1185">Reference proteome</keyword>
<reference evidence="2 3" key="1">
    <citation type="submission" date="2015-05" db="EMBL/GenBank/DDBJ databases">
        <title>Photobacterium galathea sp. nov.</title>
        <authorList>
            <person name="Machado H."/>
            <person name="Gram L."/>
        </authorList>
    </citation>
    <scope>NUCLEOTIDE SEQUENCE [LARGE SCALE GENOMIC DNA]</scope>
    <source>
        <strain evidence="2 3">DSM 22954</strain>
    </source>
</reference>
<dbReference type="Proteomes" id="UP000035909">
    <property type="component" value="Unassembled WGS sequence"/>
</dbReference>
<accession>A0A0J1H9H6</accession>
<gene>
    <name evidence="2" type="ORF">ABT57_16285</name>
</gene>
<feature type="region of interest" description="Disordered" evidence="1">
    <location>
        <begin position="46"/>
        <end position="85"/>
    </location>
</feature>
<dbReference type="Pfam" id="PF04170">
    <property type="entry name" value="NlpE"/>
    <property type="match status" value="1"/>
</dbReference>
<evidence type="ECO:0000313" key="2">
    <source>
        <dbReference type="EMBL" id="KLV08336.1"/>
    </source>
</evidence>
<dbReference type="PROSITE" id="PS51257">
    <property type="entry name" value="PROKAR_LIPOPROTEIN"/>
    <property type="match status" value="1"/>
</dbReference>
<protein>
    <recommendedName>
        <fullName evidence="4">Lipoprotein</fullName>
    </recommendedName>
</protein>
<dbReference type="Gene3D" id="2.40.128.640">
    <property type="match status" value="1"/>
</dbReference>
<evidence type="ECO:0000256" key="1">
    <source>
        <dbReference type="SAM" id="MobiDB-lite"/>
    </source>
</evidence>